<name>A0ABQ4QS26_9HYPH</name>
<dbReference type="Proteomes" id="UP001055167">
    <property type="component" value="Unassembled WGS sequence"/>
</dbReference>
<evidence type="ECO:0000256" key="1">
    <source>
        <dbReference type="SAM" id="MobiDB-lite"/>
    </source>
</evidence>
<keyword evidence="4" id="KW-1185">Reference proteome</keyword>
<protein>
    <recommendedName>
        <fullName evidence="5">DUF3108 domain-containing protein</fullName>
    </recommendedName>
</protein>
<dbReference type="InterPro" id="IPR021457">
    <property type="entry name" value="DUF3108"/>
</dbReference>
<sequence>MRAKAFLPAVLAAGLALVPGQATPAKAARARPAKAGETAVTIDYGIMLAGVPIGTAQVVGAVEGERYRMDVSARLTGLVGAITGGYGSGRASGQVGAPGRPVPAAFAIASHSASASITVRMALARGNVVASDIAPPLAVDAERVPVTEANKRGIIDPVSALLMPAQGRGELTDPQNCNRVIPVFDGASRFNVVLSYGETRTVEKPGYSGPVLVCNARYQPIAGHRPDKPGVKFMEDNTDMSVWLAPLEGARVLLPVRIAVRTTLGTNIIEASRWSRSGQAAATVQAQAAPRETGAAPRVTGAVSGETVAAPDAGR</sequence>
<reference evidence="3" key="1">
    <citation type="journal article" date="2021" name="Front. Microbiol.">
        <title>Comprehensive Comparative Genomics and Phenotyping of Methylobacterium Species.</title>
        <authorList>
            <person name="Alessa O."/>
            <person name="Ogura Y."/>
            <person name="Fujitani Y."/>
            <person name="Takami H."/>
            <person name="Hayashi T."/>
            <person name="Sahin N."/>
            <person name="Tani A."/>
        </authorList>
    </citation>
    <scope>NUCLEOTIDE SEQUENCE</scope>
    <source>
        <strain evidence="3">KCTC 52305</strain>
    </source>
</reference>
<evidence type="ECO:0000313" key="4">
    <source>
        <dbReference type="Proteomes" id="UP001055167"/>
    </source>
</evidence>
<keyword evidence="2" id="KW-0732">Signal</keyword>
<comment type="caution">
    <text evidence="3">The sequence shown here is derived from an EMBL/GenBank/DDBJ whole genome shotgun (WGS) entry which is preliminary data.</text>
</comment>
<dbReference type="Pfam" id="PF11306">
    <property type="entry name" value="DUF3108"/>
    <property type="match status" value="1"/>
</dbReference>
<dbReference type="RefSeq" id="WP_128560531.1">
    <property type="nucleotide sequence ID" value="NZ_BPQH01000002.1"/>
</dbReference>
<reference evidence="3" key="2">
    <citation type="submission" date="2021-08" db="EMBL/GenBank/DDBJ databases">
        <authorList>
            <person name="Tani A."/>
            <person name="Ola A."/>
            <person name="Ogura Y."/>
            <person name="Katsura K."/>
            <person name="Hayashi T."/>
        </authorList>
    </citation>
    <scope>NUCLEOTIDE SEQUENCE</scope>
    <source>
        <strain evidence="3">KCTC 52305</strain>
    </source>
</reference>
<evidence type="ECO:0000256" key="2">
    <source>
        <dbReference type="SAM" id="SignalP"/>
    </source>
</evidence>
<evidence type="ECO:0000313" key="3">
    <source>
        <dbReference type="EMBL" id="GJD48103.1"/>
    </source>
</evidence>
<feature type="chain" id="PRO_5047439286" description="DUF3108 domain-containing protein" evidence="2">
    <location>
        <begin position="28"/>
        <end position="315"/>
    </location>
</feature>
<accession>A0ABQ4QS26</accession>
<feature type="signal peptide" evidence="2">
    <location>
        <begin position="1"/>
        <end position="27"/>
    </location>
</feature>
<dbReference type="EMBL" id="BPQH01000002">
    <property type="protein sequence ID" value="GJD48103.1"/>
    <property type="molecule type" value="Genomic_DNA"/>
</dbReference>
<feature type="region of interest" description="Disordered" evidence="1">
    <location>
        <begin position="287"/>
        <end position="315"/>
    </location>
</feature>
<proteinExistence type="predicted"/>
<organism evidence="3 4">
    <name type="scientific">Methylobacterium crusticola</name>
    <dbReference type="NCBI Taxonomy" id="1697972"/>
    <lineage>
        <taxon>Bacteria</taxon>
        <taxon>Pseudomonadati</taxon>
        <taxon>Pseudomonadota</taxon>
        <taxon>Alphaproteobacteria</taxon>
        <taxon>Hyphomicrobiales</taxon>
        <taxon>Methylobacteriaceae</taxon>
        <taxon>Methylobacterium</taxon>
    </lineage>
</organism>
<gene>
    <name evidence="3" type="ORF">OPKNFCMD_0819</name>
</gene>
<evidence type="ECO:0008006" key="5">
    <source>
        <dbReference type="Google" id="ProtNLM"/>
    </source>
</evidence>